<dbReference type="Proteomes" id="UP000623467">
    <property type="component" value="Unassembled WGS sequence"/>
</dbReference>
<reference evidence="6" key="1">
    <citation type="submission" date="2020-05" db="EMBL/GenBank/DDBJ databases">
        <title>Mycena genomes resolve the evolution of fungal bioluminescence.</title>
        <authorList>
            <person name="Tsai I.J."/>
        </authorList>
    </citation>
    <scope>NUCLEOTIDE SEQUENCE</scope>
    <source>
        <strain evidence="6">160909Yilan</strain>
    </source>
</reference>
<evidence type="ECO:0000256" key="2">
    <source>
        <dbReference type="ARBA" id="ARBA00022771"/>
    </source>
</evidence>
<dbReference type="SUPFAM" id="SSF144232">
    <property type="entry name" value="HIT/MYND zinc finger-like"/>
    <property type="match status" value="1"/>
</dbReference>
<comment type="caution">
    <text evidence="6">The sequence shown here is derived from an EMBL/GenBank/DDBJ whole genome shotgun (WGS) entry which is preliminary data.</text>
</comment>
<gene>
    <name evidence="6" type="ORF">MSAN_01085200</name>
</gene>
<keyword evidence="3" id="KW-0862">Zinc</keyword>
<feature type="domain" description="MYND-type" evidence="5">
    <location>
        <begin position="400"/>
        <end position="442"/>
    </location>
</feature>
<organism evidence="6 7">
    <name type="scientific">Mycena sanguinolenta</name>
    <dbReference type="NCBI Taxonomy" id="230812"/>
    <lineage>
        <taxon>Eukaryota</taxon>
        <taxon>Fungi</taxon>
        <taxon>Dikarya</taxon>
        <taxon>Basidiomycota</taxon>
        <taxon>Agaricomycotina</taxon>
        <taxon>Agaricomycetes</taxon>
        <taxon>Agaricomycetidae</taxon>
        <taxon>Agaricales</taxon>
        <taxon>Marasmiineae</taxon>
        <taxon>Mycenaceae</taxon>
        <taxon>Mycena</taxon>
    </lineage>
</organism>
<dbReference type="PROSITE" id="PS50865">
    <property type="entry name" value="ZF_MYND_2"/>
    <property type="match status" value="1"/>
</dbReference>
<accession>A0A8H7D6M9</accession>
<protein>
    <recommendedName>
        <fullName evidence="5">MYND-type domain-containing protein</fullName>
    </recommendedName>
</protein>
<dbReference type="AlphaFoldDB" id="A0A8H7D6M9"/>
<evidence type="ECO:0000256" key="4">
    <source>
        <dbReference type="PROSITE-ProRule" id="PRU00134"/>
    </source>
</evidence>
<dbReference type="InterPro" id="IPR002893">
    <property type="entry name" value="Znf_MYND"/>
</dbReference>
<dbReference type="Pfam" id="PF01753">
    <property type="entry name" value="zf-MYND"/>
    <property type="match status" value="1"/>
</dbReference>
<evidence type="ECO:0000313" key="6">
    <source>
        <dbReference type="EMBL" id="KAF7364254.1"/>
    </source>
</evidence>
<evidence type="ECO:0000259" key="5">
    <source>
        <dbReference type="PROSITE" id="PS50865"/>
    </source>
</evidence>
<keyword evidence="2 4" id="KW-0863">Zinc-finger</keyword>
<dbReference type="GO" id="GO:0008270">
    <property type="term" value="F:zinc ion binding"/>
    <property type="evidence" value="ECO:0007669"/>
    <property type="project" value="UniProtKB-KW"/>
</dbReference>
<name>A0A8H7D6M9_9AGAR</name>
<evidence type="ECO:0000256" key="3">
    <source>
        <dbReference type="ARBA" id="ARBA00022833"/>
    </source>
</evidence>
<dbReference type="OrthoDB" id="2915092at2759"/>
<sequence length="610" mass="69515">MHPAVDIKNIKRLPGHRSRVALAACADKPSLDDFERVVTLMENGPASQKILYLPVFYIALDPAKIPSTEDLDLLQHDTEDPVAYTSLSLQMVFVLAQSNKASFQQELGATLWPRVWKWVHFMHEHREHLPDGVANDLLYHQFLGFVEDTFFPLPYYVTSTPGFRVILGGAWASLLRMKLSGKELHICVNIVAYFLLELDFTDPVHLTEMVDGAGGRQEDLAFLSAKLLEYVIEEHSVTCLGSLVAFVLGDLDKQPVADVSLRMDFIATLRQDSFLKLLTAAMDTLVHTAPRDSVSVWRRAAIRGGLLSIMAGASRRFRGDLDHILRFFLAKLLPESMVYYNVVVAISEILDDLIIDLQQEQFEGLEIYNDWLQFYFDLAEIRVGLLRGLVGAKALKACDNVECGEIRDRSECQRCSGCNSFYYCNRECQMTDWRRGGHRNYCGSNMMLSLAKSRTCMFGFHERYFMRLLVQDDFLKEIHSIYKQQLELMAADPDALPLTLFDYTYIPVRISVHSMTNSPITDILDGIGAEWTDMVSRTKRSRGRMQLHVMKVAEGIDTRLWVTPFRTSHSDIQDALHEVARNLPIDYDKKVLAINVKGILYDLDHVLHIH</sequence>
<keyword evidence="7" id="KW-1185">Reference proteome</keyword>
<evidence type="ECO:0000313" key="7">
    <source>
        <dbReference type="Proteomes" id="UP000623467"/>
    </source>
</evidence>
<proteinExistence type="predicted"/>
<evidence type="ECO:0000256" key="1">
    <source>
        <dbReference type="ARBA" id="ARBA00022723"/>
    </source>
</evidence>
<dbReference type="EMBL" id="JACAZH010000007">
    <property type="protein sequence ID" value="KAF7364254.1"/>
    <property type="molecule type" value="Genomic_DNA"/>
</dbReference>
<dbReference type="Gene3D" id="6.10.140.2220">
    <property type="match status" value="1"/>
</dbReference>
<keyword evidence="1" id="KW-0479">Metal-binding</keyword>